<dbReference type="EMBL" id="CP157947">
    <property type="protein sequence ID" value="XBS68603.1"/>
    <property type="molecule type" value="Genomic_DNA"/>
</dbReference>
<reference evidence="1" key="1">
    <citation type="submission" date="2024-06" db="EMBL/GenBank/DDBJ databases">
        <authorList>
            <person name="Coelho C."/>
            <person name="Bento M."/>
            <person name="Garcia E."/>
            <person name="Camelo A."/>
            <person name="Brandao I."/>
            <person name="Espirito Santo C."/>
            <person name="Trovao J."/>
            <person name="Verissimo A."/>
            <person name="Costa J."/>
            <person name="Tiago I."/>
        </authorList>
    </citation>
    <scope>NUCLEOTIDE SEQUENCE</scope>
    <source>
        <strain evidence="1">KWT182</strain>
    </source>
</reference>
<organism evidence="1">
    <name type="scientific">Acerihabitans sp. KWT182</name>
    <dbReference type="NCBI Taxonomy" id="3157919"/>
    <lineage>
        <taxon>Bacteria</taxon>
        <taxon>Pseudomonadati</taxon>
        <taxon>Pseudomonadota</taxon>
        <taxon>Gammaproteobacteria</taxon>
        <taxon>Enterobacterales</taxon>
        <taxon>Pectobacteriaceae</taxon>
        <taxon>Acerihabitans</taxon>
    </lineage>
</organism>
<gene>
    <name evidence="1" type="ORF">ABK905_18355</name>
</gene>
<proteinExistence type="predicted"/>
<name>A0AAU7Q681_9GAMM</name>
<dbReference type="InterPro" id="IPR020378">
    <property type="entry name" value="DUF4186"/>
</dbReference>
<dbReference type="AlphaFoldDB" id="A0AAU7Q681"/>
<sequence>MQQHRTLEDLWLRLQQSAFRSRFRLNQKERAYLRAKGMPVILSHAHDFIHDRLTPAQPVRDGKQTPWRGHPVFVAQHATATCCRGCLEKWHGIAKGQPLTDRQQEYIVQVIALWLRRQEESDDVSADR</sequence>
<protein>
    <submittedName>
        <fullName evidence="1">DUF4186 domain-containing protein</fullName>
    </submittedName>
</protein>
<accession>A0AAU7Q681</accession>
<dbReference type="Pfam" id="PF13811">
    <property type="entry name" value="DUF4186"/>
    <property type="match status" value="1"/>
</dbReference>
<evidence type="ECO:0000313" key="1">
    <source>
        <dbReference type="EMBL" id="XBS68603.1"/>
    </source>
</evidence>